<evidence type="ECO:0000313" key="5">
    <source>
        <dbReference type="Proteomes" id="UP000146922"/>
    </source>
</evidence>
<dbReference type="Gene3D" id="3.40.50.300">
    <property type="entry name" value="P-loop containing nucleotide triphosphate hydrolases"/>
    <property type="match status" value="1"/>
</dbReference>
<dbReference type="Pfam" id="PF01712">
    <property type="entry name" value="dNK"/>
    <property type="match status" value="1"/>
</dbReference>
<evidence type="ECO:0000256" key="2">
    <source>
        <dbReference type="PIRSR" id="PIRSR000705-3"/>
    </source>
</evidence>
<dbReference type="Proteomes" id="UP000146922">
    <property type="component" value="Segment"/>
</dbReference>
<dbReference type="SUPFAM" id="SSF52540">
    <property type="entry name" value="P-loop containing nucleoside triphosphate hydrolases"/>
    <property type="match status" value="1"/>
</dbReference>
<dbReference type="CDD" id="cd01673">
    <property type="entry name" value="dNK"/>
    <property type="match status" value="1"/>
</dbReference>
<dbReference type="InterPro" id="IPR050566">
    <property type="entry name" value="Deoxyribonucleoside_kinase"/>
</dbReference>
<dbReference type="GO" id="GO:0005524">
    <property type="term" value="F:ATP binding"/>
    <property type="evidence" value="ECO:0007669"/>
    <property type="project" value="UniProtKB-KW"/>
</dbReference>
<feature type="binding site" evidence="2">
    <location>
        <begin position="137"/>
        <end position="141"/>
    </location>
    <ligand>
        <name>ATP</name>
        <dbReference type="ChEBI" id="CHEBI:30616"/>
    </ligand>
</feature>
<keyword evidence="4" id="KW-0808">Transferase</keyword>
<proteinExistence type="predicted"/>
<keyword evidence="2" id="KW-0067">ATP-binding</keyword>
<protein>
    <submittedName>
        <fullName evidence="4">Thymidine kinase</fullName>
    </submittedName>
</protein>
<keyword evidence="5" id="KW-1185">Reference proteome</keyword>
<dbReference type="PANTHER" id="PTHR10513:SF35">
    <property type="entry name" value="DEOXYADENOSINE KINASE"/>
    <property type="match status" value="1"/>
</dbReference>
<feature type="active site" description="Proton acceptor" evidence="1">
    <location>
        <position position="83"/>
    </location>
</feature>
<dbReference type="PANTHER" id="PTHR10513">
    <property type="entry name" value="DEOXYNUCLEOSIDE KINASE"/>
    <property type="match status" value="1"/>
</dbReference>
<evidence type="ECO:0000313" key="4">
    <source>
        <dbReference type="EMBL" id="AIW68512.1"/>
    </source>
</evidence>
<keyword evidence="4" id="KW-0418">Kinase</keyword>
<dbReference type="InterPro" id="IPR031314">
    <property type="entry name" value="DNK_dom"/>
</dbReference>
<reference evidence="4 5" key="1">
    <citation type="submission" date="2014-10" db="EMBL/GenBank/DDBJ databases">
        <authorList>
            <person name="van Beurden S.J."/>
            <person name="Hughes J."/>
            <person name="Saucedo B."/>
            <person name="Rijks J."/>
            <person name="Kik M."/>
            <person name="Haenen O.L.M."/>
            <person name="Engelsma M.Y."/>
            <person name="Grone A."/>
            <person name="Verheije H."/>
            <person name="Wilkie G."/>
        </authorList>
    </citation>
    <scope>NUCLEOTIDE SEQUENCE [LARGE SCALE GENOMIC DNA]</scope>
    <source>
        <strain evidence="4">Pelophylax kl. esculentus/2013/NL</strain>
    </source>
</reference>
<feature type="binding site" evidence="2">
    <location>
        <begin position="11"/>
        <end position="19"/>
    </location>
    <ligand>
        <name>ATP</name>
        <dbReference type="ChEBI" id="CHEBI:30616"/>
    </ligand>
</feature>
<dbReference type="PIRSF" id="PIRSF000705">
    <property type="entry name" value="DNK"/>
    <property type="match status" value="1"/>
</dbReference>
<name>A0A0A0VGI9_9VIRU</name>
<accession>A0A0A0VGI9</accession>
<dbReference type="OrthoDB" id="11142at10239"/>
<sequence length="195" mass="22228">MSIPTVIAFSGNIGAGKSTLLRGLEAAGYEVVPEDFSRWGQLFEMALEDPNRWKFSSQLKIMLTQSEIQRYAKKSDSRVVVLERTTECVLDFCNVAMEQGQILPAEHDMLVQIWEKVNVPVDAKIFLNTPPEKCMERIAFRGREFERDIPVEYLSSLHSKFARDPDYIMSGLESKEVVLANAIELIEKIVSRNVR</sequence>
<keyword evidence="2" id="KW-0547">Nucleotide-binding</keyword>
<dbReference type="InterPro" id="IPR002624">
    <property type="entry name" value="DCK/DGK"/>
</dbReference>
<feature type="domain" description="Deoxynucleoside kinase" evidence="3">
    <location>
        <begin position="7"/>
        <end position="163"/>
    </location>
</feature>
<evidence type="ECO:0000259" key="3">
    <source>
        <dbReference type="Pfam" id="PF01712"/>
    </source>
</evidence>
<organism evidence="4 5">
    <name type="scientific">common midwife toad virus-NL</name>
    <dbReference type="NCBI Taxonomy" id="2849710"/>
    <lineage>
        <taxon>Viruses</taxon>
        <taxon>Varidnaviria</taxon>
        <taxon>Bamfordvirae</taxon>
        <taxon>Nucleocytoviricota</taxon>
        <taxon>Megaviricetes</taxon>
        <taxon>Pimascovirales</taxon>
        <taxon>Pimascovirales incertae sedis</taxon>
        <taxon>Iridoviridae</taxon>
        <taxon>Alphairidovirinae</taxon>
        <taxon>Ranavirus</taxon>
        <taxon>Ranavirus alytes1</taxon>
        <taxon>Common midwife toad virus</taxon>
    </lineage>
</organism>
<evidence type="ECO:0000256" key="1">
    <source>
        <dbReference type="PIRSR" id="PIRSR000705-1"/>
    </source>
</evidence>
<dbReference type="InterPro" id="IPR027417">
    <property type="entry name" value="P-loop_NTPase"/>
</dbReference>
<dbReference type="EMBL" id="KP056312">
    <property type="protein sequence ID" value="AIW68512.1"/>
    <property type="molecule type" value="Genomic_DNA"/>
</dbReference>
<dbReference type="GO" id="GO:0019136">
    <property type="term" value="F:deoxynucleoside kinase activity"/>
    <property type="evidence" value="ECO:0007669"/>
    <property type="project" value="InterPro"/>
</dbReference>